<name>K6YKG7_9ALTE</name>
<dbReference type="RefSeq" id="WP_007615598.1">
    <property type="nucleotide sequence ID" value="NZ_BAEO01000002.1"/>
</dbReference>
<evidence type="ECO:0000313" key="2">
    <source>
        <dbReference type="Proteomes" id="UP000006327"/>
    </source>
</evidence>
<sequence>MNQAIQVLDGCTYIGSKNALKVDIMASGQMLVCYIGGSDKESLIKLYNTKQFEIEEIIEKNLKQDKFNSDGELWLTAAAVYAY</sequence>
<dbReference type="Proteomes" id="UP000006327">
    <property type="component" value="Unassembled WGS sequence"/>
</dbReference>
<accession>K6YKG7</accession>
<dbReference type="EMBL" id="BAEO01000002">
    <property type="protein sequence ID" value="GAC17113.1"/>
    <property type="molecule type" value="Genomic_DNA"/>
</dbReference>
<comment type="caution">
    <text evidence="1">The sequence shown here is derived from an EMBL/GenBank/DDBJ whole genome shotgun (WGS) entry which is preliminary data.</text>
</comment>
<reference evidence="1 2" key="1">
    <citation type="journal article" date="2017" name="Antonie Van Leeuwenhoek">
        <title>Rhizobium rhizosphaerae sp. nov., a novel species isolated from rice rhizosphere.</title>
        <authorList>
            <person name="Zhao J.J."/>
            <person name="Zhang J."/>
            <person name="Zhang R.J."/>
            <person name="Zhang C.W."/>
            <person name="Yin H.Q."/>
            <person name="Zhang X.X."/>
        </authorList>
    </citation>
    <scope>NUCLEOTIDE SEQUENCE [LARGE SCALE GENOMIC DNA]</scope>
    <source>
        <strain evidence="1 2">BSs20135</strain>
    </source>
</reference>
<keyword evidence="2" id="KW-1185">Reference proteome</keyword>
<proteinExistence type="predicted"/>
<protein>
    <submittedName>
        <fullName evidence="1">Uncharacterized protein</fullName>
    </submittedName>
</protein>
<dbReference type="SUPFAM" id="SSF160272">
    <property type="entry name" value="Shew3726-like"/>
    <property type="match status" value="1"/>
</dbReference>
<dbReference type="STRING" id="493475.GARC_0131"/>
<dbReference type="Gene3D" id="3.30.160.140">
    <property type="entry name" value="Shew3726-like"/>
    <property type="match status" value="1"/>
</dbReference>
<gene>
    <name evidence="1" type="ORF">GARC_0131</name>
</gene>
<organism evidence="1 2">
    <name type="scientific">Paraglaciecola arctica BSs20135</name>
    <dbReference type="NCBI Taxonomy" id="493475"/>
    <lineage>
        <taxon>Bacteria</taxon>
        <taxon>Pseudomonadati</taxon>
        <taxon>Pseudomonadota</taxon>
        <taxon>Gammaproteobacteria</taxon>
        <taxon>Alteromonadales</taxon>
        <taxon>Alteromonadaceae</taxon>
        <taxon>Paraglaciecola</taxon>
    </lineage>
</organism>
<dbReference type="AlphaFoldDB" id="K6YKG7"/>
<dbReference type="InterPro" id="IPR036692">
    <property type="entry name" value="Shew3726-like_sf"/>
</dbReference>
<evidence type="ECO:0000313" key="1">
    <source>
        <dbReference type="EMBL" id="GAC17113.1"/>
    </source>
</evidence>